<evidence type="ECO:0000313" key="2">
    <source>
        <dbReference type="Proteomes" id="UP000499080"/>
    </source>
</evidence>
<accession>A0A4Y2NGQ0</accession>
<reference evidence="1 2" key="1">
    <citation type="journal article" date="2019" name="Sci. Rep.">
        <title>Orb-weaving spider Araneus ventricosus genome elucidates the spidroin gene catalogue.</title>
        <authorList>
            <person name="Kono N."/>
            <person name="Nakamura H."/>
            <person name="Ohtoshi R."/>
            <person name="Moran D.A.P."/>
            <person name="Shinohara A."/>
            <person name="Yoshida Y."/>
            <person name="Fujiwara M."/>
            <person name="Mori M."/>
            <person name="Tomita M."/>
            <person name="Arakawa K."/>
        </authorList>
    </citation>
    <scope>NUCLEOTIDE SEQUENCE [LARGE SCALE GENOMIC DNA]</scope>
</reference>
<dbReference type="EMBL" id="BGPR01009077">
    <property type="protein sequence ID" value="GBN37849.1"/>
    <property type="molecule type" value="Genomic_DNA"/>
</dbReference>
<dbReference type="AlphaFoldDB" id="A0A4Y2NGQ0"/>
<dbReference type="Proteomes" id="UP000499080">
    <property type="component" value="Unassembled WGS sequence"/>
</dbReference>
<comment type="caution">
    <text evidence="1">The sequence shown here is derived from an EMBL/GenBank/DDBJ whole genome shotgun (WGS) entry which is preliminary data.</text>
</comment>
<sequence>MDGFAWHRVVENDLPNNQVSFPLWELQPNLTEERLRKAPKRMKRERIHQMLQIIWMHIDCRQHLCTEDASEALCLIWCSVPDAYISFKEIKRAFRGIFRAEELKNIYDFYAKAVGCHRFNTCADR</sequence>
<organism evidence="1 2">
    <name type="scientific">Araneus ventricosus</name>
    <name type="common">Orbweaver spider</name>
    <name type="synonym">Epeira ventricosa</name>
    <dbReference type="NCBI Taxonomy" id="182803"/>
    <lineage>
        <taxon>Eukaryota</taxon>
        <taxon>Metazoa</taxon>
        <taxon>Ecdysozoa</taxon>
        <taxon>Arthropoda</taxon>
        <taxon>Chelicerata</taxon>
        <taxon>Arachnida</taxon>
        <taxon>Araneae</taxon>
        <taxon>Araneomorphae</taxon>
        <taxon>Entelegynae</taxon>
        <taxon>Araneoidea</taxon>
        <taxon>Araneidae</taxon>
        <taxon>Araneus</taxon>
    </lineage>
</organism>
<gene>
    <name evidence="1" type="ORF">AVEN_57652_1</name>
</gene>
<name>A0A4Y2NGQ0_ARAVE</name>
<proteinExistence type="predicted"/>
<keyword evidence="2" id="KW-1185">Reference proteome</keyword>
<protein>
    <submittedName>
        <fullName evidence="1">Uncharacterized protein</fullName>
    </submittedName>
</protein>
<evidence type="ECO:0000313" key="1">
    <source>
        <dbReference type="EMBL" id="GBN37849.1"/>
    </source>
</evidence>
<dbReference type="OrthoDB" id="6436962at2759"/>